<protein>
    <submittedName>
        <fullName evidence="1">Uncharacterized protein</fullName>
    </submittedName>
</protein>
<gene>
    <name evidence="1" type="ORF">HMPREF1064_02484</name>
</gene>
<dbReference type="EMBL" id="AGXJ01000039">
    <property type="protein sequence ID" value="EIY33943.1"/>
    <property type="molecule type" value="Genomic_DNA"/>
</dbReference>
<dbReference type="HOGENOM" id="CLU_3284824_0_0_10"/>
<keyword evidence="2" id="KW-1185">Reference proteome</keyword>
<sequence length="40" mass="4862">MNADKLTVVMYHYVRDLQNSRYPQIKGCDVRLFKEQIKFL</sequence>
<accession>I9QWJ8</accession>
<dbReference type="PATRIC" id="fig|997876.3.peg.2548"/>
<proteinExistence type="predicted"/>
<reference evidence="1 2" key="1">
    <citation type="submission" date="2012-02" db="EMBL/GenBank/DDBJ databases">
        <title>The Genome Sequence of Bacteroides dorei CL02T12C06.</title>
        <authorList>
            <consortium name="The Broad Institute Genome Sequencing Platform"/>
            <person name="Earl A."/>
            <person name="Ward D."/>
            <person name="Feldgarden M."/>
            <person name="Gevers D."/>
            <person name="Zitomersky N.L."/>
            <person name="Coyne M.J."/>
            <person name="Comstock L.E."/>
            <person name="Young S.K."/>
            <person name="Zeng Q."/>
            <person name="Gargeya S."/>
            <person name="Fitzgerald M."/>
            <person name="Haas B."/>
            <person name="Abouelleil A."/>
            <person name="Alvarado L."/>
            <person name="Arachchi H.M."/>
            <person name="Berlin A."/>
            <person name="Chapman S.B."/>
            <person name="Gearin G."/>
            <person name="Goldberg J."/>
            <person name="Griggs A."/>
            <person name="Gujja S."/>
            <person name="Hansen M."/>
            <person name="Heiman D."/>
            <person name="Howarth C."/>
            <person name="Larimer J."/>
            <person name="Lui A."/>
            <person name="MacDonald P.J.P."/>
            <person name="McCowen C."/>
            <person name="Montmayeur A."/>
            <person name="Murphy C."/>
            <person name="Neiman D."/>
            <person name="Pearson M."/>
            <person name="Priest M."/>
            <person name="Roberts A."/>
            <person name="Saif S."/>
            <person name="Shea T."/>
            <person name="Sisk P."/>
            <person name="Stolte C."/>
            <person name="Sykes S."/>
            <person name="Wortman J."/>
            <person name="Nusbaum C."/>
            <person name="Birren B."/>
        </authorList>
    </citation>
    <scope>NUCLEOTIDE SEQUENCE [LARGE SCALE GENOMIC DNA]</scope>
    <source>
        <strain evidence="1 2">CL02T12C06</strain>
    </source>
</reference>
<dbReference type="Proteomes" id="UP000005974">
    <property type="component" value="Unassembled WGS sequence"/>
</dbReference>
<name>I9QWJ8_9BACT</name>
<dbReference type="AlphaFoldDB" id="I9QWJ8"/>
<evidence type="ECO:0000313" key="1">
    <source>
        <dbReference type="EMBL" id="EIY33943.1"/>
    </source>
</evidence>
<comment type="caution">
    <text evidence="1">The sequence shown here is derived from an EMBL/GenBank/DDBJ whole genome shotgun (WGS) entry which is preliminary data.</text>
</comment>
<evidence type="ECO:0000313" key="2">
    <source>
        <dbReference type="Proteomes" id="UP000005974"/>
    </source>
</evidence>
<organism evidence="1 2">
    <name type="scientific">Phocaeicola dorei CL02T12C06</name>
    <dbReference type="NCBI Taxonomy" id="997876"/>
    <lineage>
        <taxon>Bacteria</taxon>
        <taxon>Pseudomonadati</taxon>
        <taxon>Bacteroidota</taxon>
        <taxon>Bacteroidia</taxon>
        <taxon>Bacteroidales</taxon>
        <taxon>Bacteroidaceae</taxon>
        <taxon>Phocaeicola</taxon>
    </lineage>
</organism>